<keyword evidence="3" id="KW-0902">Two-component regulatory system</keyword>
<dbReference type="Pfam" id="PF07495">
    <property type="entry name" value="Y_Y_Y"/>
    <property type="match status" value="1"/>
</dbReference>
<feature type="domain" description="Histidine kinase/HSP90-like ATPase" evidence="4">
    <location>
        <begin position="904"/>
        <end position="1001"/>
    </location>
</feature>
<dbReference type="InterPro" id="IPR013783">
    <property type="entry name" value="Ig-like_fold"/>
</dbReference>
<proteinExistence type="predicted"/>
<evidence type="ECO:0000256" key="2">
    <source>
        <dbReference type="ARBA" id="ARBA00022777"/>
    </source>
</evidence>
<evidence type="ECO:0000256" key="3">
    <source>
        <dbReference type="ARBA" id="ARBA00023012"/>
    </source>
</evidence>
<keyword evidence="6" id="KW-1185">Reference proteome</keyword>
<reference evidence="5 6" key="1">
    <citation type="submission" date="2024-09" db="EMBL/GenBank/DDBJ databases">
        <title>Novel species of the genus Pelomonas and Roseateles isolated from streams.</title>
        <authorList>
            <person name="Lu H."/>
        </authorList>
    </citation>
    <scope>NUCLEOTIDE SEQUENCE [LARGE SCALE GENOMIC DNA]</scope>
    <source>
        <strain evidence="5 6">BYS96W</strain>
    </source>
</reference>
<gene>
    <name evidence="5" type="ORF">ACG00X_18775</name>
</gene>
<sequence>MQRPLPTPFTLTAGVAAVVGLSWCRLVLLCLAVWAGQALSAPLPAGLLGFKHEAWSIERGAPSRINSISQTQDGFLWIGSVEGLFRFDGVVFEPVRPSGAPAGPRLVVSSLWAARSGDLWVGLARGRGVARFHDGQLVDARMPRPSREVNDIREDAEGGIWVARGGRSEGMLARFHQGVWQEFGTESGLPAQQVWQLHFARDGTMWVVLSSTLARRRPGDAAFQVVAQGLSPRASLSEDAQGQVWISDSQGTRSLDRPAGTDTFFAHPNPVGGARLLFDAQGDLWTTTWNSGVLRILAPGRALPAEARSAGRVASLGVGDGLSSDQARALFQDREGNLWIGTELGLDLLRPAAVRVEPGVPGNSPTSYRMAASRDGAVYVADAQALYAIAPGRDPSRVLGLGSPAEALCASGDRGVWLFLADRVLQVDGSAVTTHAKPAGSTAYGCVEDAAGRLWMPGLEQGLYWLARGRWQRWPEAAPSPSLPANAARDRDGRAAVLFRAGIPEGALPFRAIAAAESAVGGVEGLLPSEAGLLVSGSRGMAAVDAPAGALMSDQTHPWAASVNGLAQTPDGDTWAIGDAGIVRLRSSDMAQALRGGPGAVPARIIDFHDGLNSFVQKAPGAQVAVGGDGRVWFLTRGNLLRVHAPGLVPNRLPPPVVVRAIQAGDQRFAPAPDLELPAGTTTVRVAFTALSLSVPGRVKFRHRLVGLRDAWSEPGGEREVLLADLRPGRYRLELIACNNDGVWSERPTQLTLTIPETFTQSTGFKVAAAALSLLLLYGLYLVRLRHILSGLRERGEERSRERERIAREMHDTLLQSVQGLILRFQSVADRLHGDPQTREAMTQALDRAEAVVVEGRDRLQGLRRVETGDLEVELRRLSAELPFGEGTRVSVSSTGQARRLQPCAFDEILCIVSEALFNAARHAQASEVDVLADYGGQSLQIVVRDNGVGLPAAGAGAVSPEGHFGLLGMRERAQRIGAQFRVEGQAGQGTRVALRIPASVAYAREPV</sequence>
<dbReference type="PANTHER" id="PTHR24421:SF62">
    <property type="entry name" value="SENSORY TRANSDUCTION HISTIDINE KINASE"/>
    <property type="match status" value="1"/>
</dbReference>
<dbReference type="InterPro" id="IPR036890">
    <property type="entry name" value="HATPase_C_sf"/>
</dbReference>
<dbReference type="InterPro" id="IPR011110">
    <property type="entry name" value="Reg_prop"/>
</dbReference>
<dbReference type="Pfam" id="PF07494">
    <property type="entry name" value="Reg_prop"/>
    <property type="match status" value="1"/>
</dbReference>
<accession>A0ABW7GAB9</accession>
<keyword evidence="1" id="KW-0808">Transferase</keyword>
<comment type="caution">
    <text evidence="5">The sequence shown here is derived from an EMBL/GenBank/DDBJ whole genome shotgun (WGS) entry which is preliminary data.</text>
</comment>
<dbReference type="Gene3D" id="1.20.5.1930">
    <property type="match status" value="1"/>
</dbReference>
<dbReference type="RefSeq" id="WP_394490312.1">
    <property type="nucleotide sequence ID" value="NZ_JBIGIA010000016.1"/>
</dbReference>
<evidence type="ECO:0000256" key="1">
    <source>
        <dbReference type="ARBA" id="ARBA00022679"/>
    </source>
</evidence>
<keyword evidence="2" id="KW-0418">Kinase</keyword>
<dbReference type="InterPro" id="IPR003594">
    <property type="entry name" value="HATPase_dom"/>
</dbReference>
<dbReference type="Pfam" id="PF02518">
    <property type="entry name" value="HATPase_c"/>
    <property type="match status" value="1"/>
</dbReference>
<dbReference type="PANTHER" id="PTHR24421">
    <property type="entry name" value="NITRATE/NITRITE SENSOR PROTEIN NARX-RELATED"/>
    <property type="match status" value="1"/>
</dbReference>
<evidence type="ECO:0000313" key="6">
    <source>
        <dbReference type="Proteomes" id="UP001606305"/>
    </source>
</evidence>
<dbReference type="InterPro" id="IPR050482">
    <property type="entry name" value="Sensor_HK_TwoCompSys"/>
</dbReference>
<evidence type="ECO:0000313" key="5">
    <source>
        <dbReference type="EMBL" id="MFG6458885.1"/>
    </source>
</evidence>
<dbReference type="InterPro" id="IPR011712">
    <property type="entry name" value="Sig_transdc_His_kin_sub3_dim/P"/>
</dbReference>
<dbReference type="Gene3D" id="2.60.40.10">
    <property type="entry name" value="Immunoglobulins"/>
    <property type="match status" value="1"/>
</dbReference>
<dbReference type="SUPFAM" id="SSF55874">
    <property type="entry name" value="ATPase domain of HSP90 chaperone/DNA topoisomerase II/histidine kinase"/>
    <property type="match status" value="1"/>
</dbReference>
<dbReference type="CDD" id="cd16917">
    <property type="entry name" value="HATPase_UhpB-NarQ-NarX-like"/>
    <property type="match status" value="1"/>
</dbReference>
<dbReference type="InterPro" id="IPR011123">
    <property type="entry name" value="Y_Y_Y"/>
</dbReference>
<dbReference type="InterPro" id="IPR015943">
    <property type="entry name" value="WD40/YVTN_repeat-like_dom_sf"/>
</dbReference>
<dbReference type="Gene3D" id="2.130.10.10">
    <property type="entry name" value="YVTN repeat-like/Quinoprotein amine dehydrogenase"/>
    <property type="match status" value="2"/>
</dbReference>
<evidence type="ECO:0000259" key="4">
    <source>
        <dbReference type="SMART" id="SM00387"/>
    </source>
</evidence>
<dbReference type="SMART" id="SM00387">
    <property type="entry name" value="HATPase_c"/>
    <property type="match status" value="1"/>
</dbReference>
<dbReference type="Proteomes" id="UP001606305">
    <property type="component" value="Unassembled WGS sequence"/>
</dbReference>
<organism evidence="5 6">
    <name type="scientific">Pelomonas nitida</name>
    <dbReference type="NCBI Taxonomy" id="3299027"/>
    <lineage>
        <taxon>Bacteria</taxon>
        <taxon>Pseudomonadati</taxon>
        <taxon>Pseudomonadota</taxon>
        <taxon>Betaproteobacteria</taxon>
        <taxon>Burkholderiales</taxon>
        <taxon>Sphaerotilaceae</taxon>
        <taxon>Roseateles</taxon>
    </lineage>
</organism>
<name>A0ABW7GAB9_9BURK</name>
<dbReference type="Gene3D" id="3.30.565.10">
    <property type="entry name" value="Histidine kinase-like ATPase, C-terminal domain"/>
    <property type="match status" value="1"/>
</dbReference>
<dbReference type="Pfam" id="PF07730">
    <property type="entry name" value="HisKA_3"/>
    <property type="match status" value="1"/>
</dbReference>
<protein>
    <submittedName>
        <fullName evidence="5">Two-component regulator propeller domain-containing protein</fullName>
    </submittedName>
</protein>
<dbReference type="EMBL" id="JBIGIA010000016">
    <property type="protein sequence ID" value="MFG6458885.1"/>
    <property type="molecule type" value="Genomic_DNA"/>
</dbReference>
<dbReference type="SUPFAM" id="SSF63829">
    <property type="entry name" value="Calcium-dependent phosphotriesterase"/>
    <property type="match status" value="3"/>
</dbReference>